<evidence type="ECO:0000313" key="7">
    <source>
        <dbReference type="EMBL" id="MBM6699642.1"/>
    </source>
</evidence>
<dbReference type="AlphaFoldDB" id="A0A938WZT3"/>
<evidence type="ECO:0000256" key="1">
    <source>
        <dbReference type="ARBA" id="ARBA00004651"/>
    </source>
</evidence>
<dbReference type="GO" id="GO:0005886">
    <property type="term" value="C:plasma membrane"/>
    <property type="evidence" value="ECO:0007669"/>
    <property type="project" value="UniProtKB-SubCell"/>
</dbReference>
<protein>
    <submittedName>
        <fullName evidence="7">MATE family efflux transporter</fullName>
    </submittedName>
</protein>
<keyword evidence="5 6" id="KW-0472">Membrane</keyword>
<feature type="transmembrane region" description="Helical" evidence="6">
    <location>
        <begin position="378"/>
        <end position="397"/>
    </location>
</feature>
<feature type="transmembrane region" description="Helical" evidence="6">
    <location>
        <begin position="439"/>
        <end position="460"/>
    </location>
</feature>
<proteinExistence type="predicted"/>
<feature type="transmembrane region" description="Helical" evidence="6">
    <location>
        <begin position="466"/>
        <end position="489"/>
    </location>
</feature>
<feature type="transmembrane region" description="Helical" evidence="6">
    <location>
        <begin position="403"/>
        <end position="427"/>
    </location>
</feature>
<keyword evidence="4 6" id="KW-1133">Transmembrane helix</keyword>
<dbReference type="Pfam" id="PF01943">
    <property type="entry name" value="Polysacc_synt"/>
    <property type="match status" value="1"/>
</dbReference>
<feature type="transmembrane region" description="Helical" evidence="6">
    <location>
        <begin position="185"/>
        <end position="204"/>
    </location>
</feature>
<feature type="transmembrane region" description="Helical" evidence="6">
    <location>
        <begin position="128"/>
        <end position="150"/>
    </location>
</feature>
<keyword evidence="3 6" id="KW-0812">Transmembrane</keyword>
<dbReference type="Proteomes" id="UP000718821">
    <property type="component" value="Unassembled WGS sequence"/>
</dbReference>
<feature type="transmembrane region" description="Helical" evidence="6">
    <location>
        <begin position="83"/>
        <end position="108"/>
    </location>
</feature>
<feature type="transmembrane region" description="Helical" evidence="6">
    <location>
        <begin position="307"/>
        <end position="326"/>
    </location>
</feature>
<feature type="transmembrane region" description="Helical" evidence="6">
    <location>
        <begin position="7"/>
        <end position="28"/>
    </location>
</feature>
<evidence type="ECO:0000256" key="6">
    <source>
        <dbReference type="SAM" id="Phobius"/>
    </source>
</evidence>
<name>A0A938WZT3_9BIFI</name>
<keyword evidence="2" id="KW-1003">Cell membrane</keyword>
<reference evidence="7" key="2">
    <citation type="journal article" date="2021" name="Sci. Rep.">
        <title>The distribution of antibiotic resistance genes in chicken gut microbiota commensals.</title>
        <authorList>
            <person name="Juricova H."/>
            <person name="Matiasovicova J."/>
            <person name="Kubasova T."/>
            <person name="Cejkova D."/>
            <person name="Rychlik I."/>
        </authorList>
    </citation>
    <scope>NUCLEOTIDE SEQUENCE</scope>
    <source>
        <strain evidence="7">An836</strain>
    </source>
</reference>
<sequence>MGGNKRLAINMIANVIAFGVQFGINFVLTPYIIKTLGSEAYGFVPLANNFIGYVNILTVALNSMSSRFLTIEINRGNTRQAQVYFNSVLMANTVMAAILAVPSVLLVAFAGRVMNVPEGLLQDVQLTFAYALLGMEISLVLSVFGDVFYVKNRLDLSAKRNIESNVLRAVILVGLFAIFRPRIWFITGTMLIVTIYLSCANIHYTHKLTPEFKIDRTKFSGKTVRTLLSAGVWNSVNQLSMVLLTTLDIYLANIFIGAQASGEYSLVKTVPNFIQSLVGVLVGVFIPQFTISYAKRQKRQLLDQVDFSIKVMGYVMMLPIGFLLVFGEDFFRVWVPSQNSQLLQQLSILTILPMVVTCSINTIFNVYTVTSKLKVPALVLLFTGIGNTLAVIVLLRFTDLGLLAIPLVSFAIGLIRNLTFTPVYAAHCLGVRNGTFYKAIARGCGCVVIMVLCCLVYHSLFRTDSWPTLILAAAVCSVIAGAMNLFLAFGKADRQMLWRLVASKVIRRS</sequence>
<evidence type="ECO:0000313" key="8">
    <source>
        <dbReference type="Proteomes" id="UP000718821"/>
    </source>
</evidence>
<dbReference type="CDD" id="cd12082">
    <property type="entry name" value="MATE_like"/>
    <property type="match status" value="1"/>
</dbReference>
<feature type="transmembrane region" description="Helical" evidence="6">
    <location>
        <begin position="162"/>
        <end position="179"/>
    </location>
</feature>
<gene>
    <name evidence="7" type="ORF">H7U32_04800</name>
</gene>
<evidence type="ECO:0000256" key="4">
    <source>
        <dbReference type="ARBA" id="ARBA00022989"/>
    </source>
</evidence>
<evidence type="ECO:0000256" key="5">
    <source>
        <dbReference type="ARBA" id="ARBA00023136"/>
    </source>
</evidence>
<dbReference type="PANTHER" id="PTHR30250:SF26">
    <property type="entry name" value="PSMA PROTEIN"/>
    <property type="match status" value="1"/>
</dbReference>
<dbReference type="EMBL" id="JACLYU010000006">
    <property type="protein sequence ID" value="MBM6699642.1"/>
    <property type="molecule type" value="Genomic_DNA"/>
</dbReference>
<feature type="transmembrane region" description="Helical" evidence="6">
    <location>
        <begin position="40"/>
        <end position="62"/>
    </location>
</feature>
<evidence type="ECO:0000256" key="3">
    <source>
        <dbReference type="ARBA" id="ARBA00022692"/>
    </source>
</evidence>
<dbReference type="PANTHER" id="PTHR30250">
    <property type="entry name" value="PST FAMILY PREDICTED COLANIC ACID TRANSPORTER"/>
    <property type="match status" value="1"/>
</dbReference>
<reference evidence="7" key="1">
    <citation type="submission" date="2020-08" db="EMBL/GenBank/DDBJ databases">
        <authorList>
            <person name="Cejkova D."/>
            <person name="Kubasova T."/>
            <person name="Jahodarova E."/>
            <person name="Rychlik I."/>
        </authorList>
    </citation>
    <scope>NUCLEOTIDE SEQUENCE</scope>
    <source>
        <strain evidence="7">An836</strain>
    </source>
</reference>
<dbReference type="InterPro" id="IPR050833">
    <property type="entry name" value="Poly_Biosynth_Transport"/>
</dbReference>
<feature type="transmembrane region" description="Helical" evidence="6">
    <location>
        <begin position="273"/>
        <end position="295"/>
    </location>
</feature>
<feature type="transmembrane region" description="Helical" evidence="6">
    <location>
        <begin position="346"/>
        <end position="366"/>
    </location>
</feature>
<comment type="caution">
    <text evidence="7">The sequence shown here is derived from an EMBL/GenBank/DDBJ whole genome shotgun (WGS) entry which is preliminary data.</text>
</comment>
<accession>A0A938WZT3</accession>
<feature type="transmembrane region" description="Helical" evidence="6">
    <location>
        <begin position="241"/>
        <end position="261"/>
    </location>
</feature>
<evidence type="ECO:0000256" key="2">
    <source>
        <dbReference type="ARBA" id="ARBA00022475"/>
    </source>
</evidence>
<dbReference type="InterPro" id="IPR002797">
    <property type="entry name" value="Polysacc_synth"/>
</dbReference>
<keyword evidence="8" id="KW-1185">Reference proteome</keyword>
<comment type="subcellular location">
    <subcellularLocation>
        <location evidence="1">Cell membrane</location>
        <topology evidence="1">Multi-pass membrane protein</topology>
    </subcellularLocation>
</comment>
<organism evidence="7 8">
    <name type="scientific">Bifidobacterium pullorum subsp. saeculare</name>
    <dbReference type="NCBI Taxonomy" id="78257"/>
    <lineage>
        <taxon>Bacteria</taxon>
        <taxon>Bacillati</taxon>
        <taxon>Actinomycetota</taxon>
        <taxon>Actinomycetes</taxon>
        <taxon>Bifidobacteriales</taxon>
        <taxon>Bifidobacteriaceae</taxon>
        <taxon>Bifidobacterium</taxon>
    </lineage>
</organism>